<comment type="caution">
    <text evidence="2">The sequence shown here is derived from an EMBL/GenBank/DDBJ whole genome shotgun (WGS) entry which is preliminary data.</text>
</comment>
<feature type="region of interest" description="Disordered" evidence="1">
    <location>
        <begin position="103"/>
        <end position="131"/>
    </location>
</feature>
<protein>
    <submittedName>
        <fullName evidence="2">Uncharacterized protein</fullName>
    </submittedName>
</protein>
<proteinExistence type="predicted"/>
<accession>A0A9W7FA77</accession>
<evidence type="ECO:0000313" key="2">
    <source>
        <dbReference type="EMBL" id="GMI06484.1"/>
    </source>
</evidence>
<organism evidence="2 3">
    <name type="scientific">Triparma retinervis</name>
    <dbReference type="NCBI Taxonomy" id="2557542"/>
    <lineage>
        <taxon>Eukaryota</taxon>
        <taxon>Sar</taxon>
        <taxon>Stramenopiles</taxon>
        <taxon>Ochrophyta</taxon>
        <taxon>Bolidophyceae</taxon>
        <taxon>Parmales</taxon>
        <taxon>Triparmaceae</taxon>
        <taxon>Triparma</taxon>
    </lineage>
</organism>
<feature type="compositionally biased region" description="Basic and acidic residues" evidence="1">
    <location>
        <begin position="109"/>
        <end position="128"/>
    </location>
</feature>
<dbReference type="InterPro" id="IPR029063">
    <property type="entry name" value="SAM-dependent_MTases_sf"/>
</dbReference>
<evidence type="ECO:0000313" key="3">
    <source>
        <dbReference type="Proteomes" id="UP001165082"/>
    </source>
</evidence>
<dbReference type="AlphaFoldDB" id="A0A9W7FA77"/>
<dbReference type="EMBL" id="BRXZ01000163">
    <property type="protein sequence ID" value="GMI06484.1"/>
    <property type="molecule type" value="Genomic_DNA"/>
</dbReference>
<sequence length="384" mass="42053">MSKSWQISVPSTATSSAIQSAIQSAMEDKFEFSKSELGLKTQIFNEGGYASAPFAFVEPFFTKLDSRNDTRNDTRNIEPPDDMYNALCVSGLTINGVTCKVKMRRPSKRERQEKGRAKEAAKKAKDDSIPSPGWKPEMLAKFKMRAHTLDQQQMVGNLSSELKDVVLEYLRYNFPSKSGESLSLVIQALTKIWSDHPLSLRVKELFETVETFKQVESVVSKLRRLSGPDGVDNIFDMACGHGLLGVLLAHRFPSCEVSCVDLERRKAVHACNEANVSCLSIASKSSASYACMPCCIREGLYGISCRHLDDDSRHALLTDNKPTYHLLWGVPTAPQCRLAGALPVPLGAFVIPFPIVVLGPGDALLLHGDVAIGNVCGEGVGMVV</sequence>
<reference evidence="2" key="1">
    <citation type="submission" date="2022-07" db="EMBL/GenBank/DDBJ databases">
        <title>Genome analysis of Parmales, a sister group of diatoms, reveals the evolutionary specialization of diatoms from phago-mixotrophs to photoautotrophs.</title>
        <authorList>
            <person name="Ban H."/>
            <person name="Sato S."/>
            <person name="Yoshikawa S."/>
            <person name="Kazumasa Y."/>
            <person name="Nakamura Y."/>
            <person name="Ichinomiya M."/>
            <person name="Saitoh K."/>
            <person name="Sato N."/>
            <person name="Blanc-Mathieu R."/>
            <person name="Endo H."/>
            <person name="Kuwata A."/>
            <person name="Ogata H."/>
        </authorList>
    </citation>
    <scope>NUCLEOTIDE SEQUENCE</scope>
</reference>
<gene>
    <name evidence="2" type="ORF">TrRE_jg2182</name>
</gene>
<dbReference type="OrthoDB" id="439522at2759"/>
<dbReference type="Proteomes" id="UP001165082">
    <property type="component" value="Unassembled WGS sequence"/>
</dbReference>
<evidence type="ECO:0000256" key="1">
    <source>
        <dbReference type="SAM" id="MobiDB-lite"/>
    </source>
</evidence>
<keyword evidence="3" id="KW-1185">Reference proteome</keyword>
<dbReference type="Gene3D" id="3.40.50.150">
    <property type="entry name" value="Vaccinia Virus protein VP39"/>
    <property type="match status" value="1"/>
</dbReference>
<name>A0A9W7FA77_9STRA</name>
<dbReference type="SUPFAM" id="SSF53335">
    <property type="entry name" value="S-adenosyl-L-methionine-dependent methyltransferases"/>
    <property type="match status" value="1"/>
</dbReference>